<evidence type="ECO:0000313" key="5">
    <source>
        <dbReference type="Proteomes" id="UP000014680"/>
    </source>
</evidence>
<dbReference type="InterPro" id="IPR008937">
    <property type="entry name" value="Ras-like_GEF"/>
</dbReference>
<dbReference type="Gene3D" id="1.10.840.10">
    <property type="entry name" value="Ras guanine-nucleotide exchange factors catalytic domain"/>
    <property type="match status" value="1"/>
</dbReference>
<gene>
    <name evidence="4" type="ORF">EIN_093850</name>
</gene>
<keyword evidence="1 2" id="KW-0344">Guanine-nucleotide releasing factor</keyword>
<evidence type="ECO:0000259" key="3">
    <source>
        <dbReference type="PROSITE" id="PS50009"/>
    </source>
</evidence>
<dbReference type="OrthoDB" id="10254377at2759"/>
<dbReference type="EMBL" id="KB206860">
    <property type="protein sequence ID" value="ELP87218.1"/>
    <property type="molecule type" value="Genomic_DNA"/>
</dbReference>
<dbReference type="AlphaFoldDB" id="A0A0A1U395"/>
<proteinExistence type="predicted"/>
<dbReference type="PANTHER" id="PTHR23113:SF368">
    <property type="entry name" value="CELL DIVISION CONTROL PROTEIN 25"/>
    <property type="match status" value="1"/>
</dbReference>
<dbReference type="SMART" id="SM00147">
    <property type="entry name" value="RasGEF"/>
    <property type="match status" value="1"/>
</dbReference>
<dbReference type="Pfam" id="PF00617">
    <property type="entry name" value="RasGEF"/>
    <property type="match status" value="1"/>
</dbReference>
<dbReference type="GO" id="GO:0007265">
    <property type="term" value="P:Ras protein signal transduction"/>
    <property type="evidence" value="ECO:0007669"/>
    <property type="project" value="TreeGrafter"/>
</dbReference>
<feature type="domain" description="Ras-GEF" evidence="3">
    <location>
        <begin position="99"/>
        <end position="332"/>
    </location>
</feature>
<accession>A0A0A1U395</accession>
<evidence type="ECO:0000313" key="4">
    <source>
        <dbReference type="EMBL" id="ELP87218.1"/>
    </source>
</evidence>
<evidence type="ECO:0000256" key="2">
    <source>
        <dbReference type="PROSITE-ProRule" id="PRU00168"/>
    </source>
</evidence>
<keyword evidence="5" id="KW-1185">Reference proteome</keyword>
<dbReference type="InterPro" id="IPR008936">
    <property type="entry name" value="Rho_GTPase_activation_prot"/>
</dbReference>
<dbReference type="VEuPathDB" id="AmoebaDB:EIN_093850"/>
<dbReference type="SUPFAM" id="SSF48350">
    <property type="entry name" value="GTPase activation domain, GAP"/>
    <property type="match status" value="1"/>
</dbReference>
<dbReference type="InterPro" id="IPR001895">
    <property type="entry name" value="RASGEF_cat_dom"/>
</dbReference>
<dbReference type="PROSITE" id="PS50009">
    <property type="entry name" value="RASGEF_CAT"/>
    <property type="match status" value="1"/>
</dbReference>
<reference evidence="4 5" key="1">
    <citation type="submission" date="2012-10" db="EMBL/GenBank/DDBJ databases">
        <authorList>
            <person name="Zafar N."/>
            <person name="Inman J."/>
            <person name="Hall N."/>
            <person name="Lorenzi H."/>
            <person name="Caler E."/>
        </authorList>
    </citation>
    <scope>NUCLEOTIDE SEQUENCE [LARGE SCALE GENOMIC DNA]</scope>
    <source>
        <strain evidence="4 5">IP1</strain>
    </source>
</reference>
<evidence type="ECO:0000256" key="1">
    <source>
        <dbReference type="ARBA" id="ARBA00022658"/>
    </source>
</evidence>
<dbReference type="GO" id="GO:0005886">
    <property type="term" value="C:plasma membrane"/>
    <property type="evidence" value="ECO:0007669"/>
    <property type="project" value="TreeGrafter"/>
</dbReference>
<organism evidence="4 5">
    <name type="scientific">Entamoeba invadens IP1</name>
    <dbReference type="NCBI Taxonomy" id="370355"/>
    <lineage>
        <taxon>Eukaryota</taxon>
        <taxon>Amoebozoa</taxon>
        <taxon>Evosea</taxon>
        <taxon>Archamoebae</taxon>
        <taxon>Mastigamoebida</taxon>
        <taxon>Entamoebidae</taxon>
        <taxon>Entamoeba</taxon>
    </lineage>
</organism>
<dbReference type="GO" id="GO:0005085">
    <property type="term" value="F:guanyl-nucleotide exchange factor activity"/>
    <property type="evidence" value="ECO:0007669"/>
    <property type="project" value="UniProtKB-KW"/>
</dbReference>
<sequence>MSLISPLSRVVRARIVSIMSFFSSTIFPLLTQTDFENVMQVYQSFLELLKNYGLKKQALQLKYKEKEIVTFSQSVSFEIDLMPLEYLISDCPIDFLTLPPVIFAKQVTLLQSEVFKSVNVFELFLWNQKNSKSQCSNLALCVTFFNELQNYFATLILKTRSVQTRAKHIKHIILIANEFLQLQNFDGLICILTLLSSSAISRLSKSFEMVDQKTKIIFTSLQQFASPENNWEFYRVTLDRASHSPCTPYIGLFLSDLLFTEGGFVTQFEDQKINFVKCQKMSEVAEKVMVLKQRNYQFQKIEKVEVFIRRCLKQETIPEQQRFEISKTLEQPKGREKFFVANADDDSKDKTVLEIVKEGTTVKYVMNQEMTLHDFYMEAMHTTEDNISNEVFGSIKRGVVSVLKKDKKISELHDELVIMWRPTTIVCFQFNDALYDLFLDPSKHMSDIIEVLKKALGIEDRVMCFVRNEERILRVLDQKCETLDKLNEKEVVLLLPFSKFSTCVDDSLLCSSYFDRYELTCEGEPLTFVHVEPFVIFRRKSRTIVAPKENIQVIFDSTEKALLIVLESTEYTKENPLRAKGDLPILQRIVTEYHTPWGLCGIDLDKLPVNAFGVSPLFFKICNFLYLHFNFKNENFFTNQNLRKAQENLIQIEFGEEIDLSQKTSPEIVGMLFLFLSSLTRPLFGYLVGDLAYMKNIIFSDENIEVIAKKLLKSVEKTPSQNVIQLLLLLFNEWYQYNPNKLQYLMHFGPFFCDGISPTAQGFLLKYLIINYHKFLFKNETFSTKQSMTDKRTKQLISIDQIVRSVFTHFNFPSLKAIHVSLRKSNGTNAFLAQRKSDHSKDLRPRTTLATECTRAVHSETPSNNSPVINNTLEPPQKSLSLKLTIPSAYGRPKTQLSSTPKQRGCSLTNSWFVKKQDF</sequence>
<dbReference type="RefSeq" id="XP_004253989.1">
    <property type="nucleotide sequence ID" value="XM_004253941.1"/>
</dbReference>
<name>A0A0A1U395_ENTIV</name>
<dbReference type="KEGG" id="eiv:EIN_093850"/>
<dbReference type="PANTHER" id="PTHR23113">
    <property type="entry name" value="GUANINE NUCLEOTIDE EXCHANGE FACTOR"/>
    <property type="match status" value="1"/>
</dbReference>
<dbReference type="Proteomes" id="UP000014680">
    <property type="component" value="Unassembled WGS sequence"/>
</dbReference>
<dbReference type="InterPro" id="IPR023578">
    <property type="entry name" value="Ras_GEF_dom_sf"/>
</dbReference>
<protein>
    <submittedName>
        <fullName evidence="4">Guanine nucleotide exchange factor, putative</fullName>
    </submittedName>
</protein>
<dbReference type="GeneID" id="14886185"/>
<dbReference type="InterPro" id="IPR036964">
    <property type="entry name" value="RASGEF_cat_dom_sf"/>
</dbReference>
<dbReference type="SUPFAM" id="SSF48366">
    <property type="entry name" value="Ras GEF"/>
    <property type="match status" value="1"/>
</dbReference>